<gene>
    <name evidence="1" type="ORF">MANES_13G087178v8</name>
</gene>
<dbReference type="EMBL" id="CM004399">
    <property type="protein sequence ID" value="KAG8640813.1"/>
    <property type="molecule type" value="Genomic_DNA"/>
</dbReference>
<organism evidence="1 2">
    <name type="scientific">Manihot esculenta</name>
    <name type="common">Cassava</name>
    <name type="synonym">Jatropha manihot</name>
    <dbReference type="NCBI Taxonomy" id="3983"/>
    <lineage>
        <taxon>Eukaryota</taxon>
        <taxon>Viridiplantae</taxon>
        <taxon>Streptophyta</taxon>
        <taxon>Embryophyta</taxon>
        <taxon>Tracheophyta</taxon>
        <taxon>Spermatophyta</taxon>
        <taxon>Magnoliopsida</taxon>
        <taxon>eudicotyledons</taxon>
        <taxon>Gunneridae</taxon>
        <taxon>Pentapetalae</taxon>
        <taxon>rosids</taxon>
        <taxon>fabids</taxon>
        <taxon>Malpighiales</taxon>
        <taxon>Euphorbiaceae</taxon>
        <taxon>Crotonoideae</taxon>
        <taxon>Manihoteae</taxon>
        <taxon>Manihot</taxon>
    </lineage>
</organism>
<dbReference type="Proteomes" id="UP000091857">
    <property type="component" value="Chromosome 13"/>
</dbReference>
<reference evidence="2" key="1">
    <citation type="journal article" date="2016" name="Nat. Biotechnol.">
        <title>Sequencing wild and cultivated cassava and related species reveals extensive interspecific hybridization and genetic diversity.</title>
        <authorList>
            <person name="Bredeson J.V."/>
            <person name="Lyons J.B."/>
            <person name="Prochnik S.E."/>
            <person name="Wu G.A."/>
            <person name="Ha C.M."/>
            <person name="Edsinger-Gonzales E."/>
            <person name="Grimwood J."/>
            <person name="Schmutz J."/>
            <person name="Rabbi I.Y."/>
            <person name="Egesi C."/>
            <person name="Nauluvula P."/>
            <person name="Lebot V."/>
            <person name="Ndunguru J."/>
            <person name="Mkamilo G."/>
            <person name="Bart R.S."/>
            <person name="Setter T.L."/>
            <person name="Gleadow R.M."/>
            <person name="Kulakow P."/>
            <person name="Ferguson M.E."/>
            <person name="Rounsley S."/>
            <person name="Rokhsar D.S."/>
        </authorList>
    </citation>
    <scope>NUCLEOTIDE SEQUENCE [LARGE SCALE GENOMIC DNA]</scope>
    <source>
        <strain evidence="2">cv. AM560-2</strain>
    </source>
</reference>
<proteinExistence type="predicted"/>
<comment type="caution">
    <text evidence="1">The sequence shown here is derived from an EMBL/GenBank/DDBJ whole genome shotgun (WGS) entry which is preliminary data.</text>
</comment>
<name>A0ACB7GKH4_MANES</name>
<sequence length="148" mass="16823">MVNNWGSLLFIWISSIMCLICVSLGYNPVDDYLIDCGSSTNKSVGDRVFIADQFFSNLLSTPHITFANASSSPNSSAYDPSHFQTARIFNETSYYSFSVNKPGRHWIRLYFFPFMFRNYNLSTAKFSVSAQNFTLIHPLTEAKARRNG</sequence>
<protein>
    <submittedName>
        <fullName evidence="1">Uncharacterized protein</fullName>
    </submittedName>
</protein>
<accession>A0ACB7GKH4</accession>
<evidence type="ECO:0000313" key="1">
    <source>
        <dbReference type="EMBL" id="KAG8640813.1"/>
    </source>
</evidence>
<evidence type="ECO:0000313" key="2">
    <source>
        <dbReference type="Proteomes" id="UP000091857"/>
    </source>
</evidence>
<keyword evidence="2" id="KW-1185">Reference proteome</keyword>